<accession>A0A0W0T8D4</accession>
<evidence type="ECO:0000256" key="7">
    <source>
        <dbReference type="SAM" id="Phobius"/>
    </source>
</evidence>
<feature type="transmembrane region" description="Helical" evidence="7">
    <location>
        <begin position="46"/>
        <end position="77"/>
    </location>
</feature>
<feature type="domain" description="Thioredoxin" evidence="8">
    <location>
        <begin position="308"/>
        <end position="448"/>
    </location>
</feature>
<keyword evidence="5 7" id="KW-1133">Transmembrane helix</keyword>
<gene>
    <name evidence="9" type="ORF">Ldro_0635</name>
</gene>
<dbReference type="RefSeq" id="WP_058494989.1">
    <property type="nucleotide sequence ID" value="NZ_CAAAIU010000009.1"/>
</dbReference>
<reference evidence="9 10" key="1">
    <citation type="submission" date="2015-11" db="EMBL/GenBank/DDBJ databases">
        <title>Genomic analysis of 38 Legionella species identifies large and diverse effector repertoires.</title>
        <authorList>
            <person name="Burstein D."/>
            <person name="Amaro F."/>
            <person name="Zusman T."/>
            <person name="Lifshitz Z."/>
            <person name="Cohen O."/>
            <person name="Gilbert J.A."/>
            <person name="Pupko T."/>
            <person name="Shuman H.A."/>
            <person name="Segal G."/>
        </authorList>
    </citation>
    <scope>NUCLEOTIDE SEQUENCE [LARGE SCALE GENOMIC DNA]</scope>
    <source>
        <strain evidence="9 10">ATCC 700990</strain>
    </source>
</reference>
<evidence type="ECO:0000256" key="5">
    <source>
        <dbReference type="ARBA" id="ARBA00022989"/>
    </source>
</evidence>
<dbReference type="PATRIC" id="fig|1212489.4.peg.661"/>
<comment type="subcellular location">
    <subcellularLocation>
        <location evidence="1">Cell membrane</location>
        <topology evidence="1">Multi-pass membrane protein</topology>
    </subcellularLocation>
</comment>
<feature type="transmembrane region" description="Helical" evidence="7">
    <location>
        <begin position="296"/>
        <end position="317"/>
    </location>
</feature>
<dbReference type="PANTHER" id="PTHR32234">
    <property type="entry name" value="THIOL:DISULFIDE INTERCHANGE PROTEIN DSBD"/>
    <property type="match status" value="1"/>
</dbReference>
<dbReference type="Gene3D" id="3.40.30.10">
    <property type="entry name" value="Glutaredoxin"/>
    <property type="match status" value="1"/>
</dbReference>
<keyword evidence="2" id="KW-1003">Cell membrane</keyword>
<proteinExistence type="predicted"/>
<evidence type="ECO:0000259" key="8">
    <source>
        <dbReference type="PROSITE" id="PS51352"/>
    </source>
</evidence>
<dbReference type="GO" id="GO:0005886">
    <property type="term" value="C:plasma membrane"/>
    <property type="evidence" value="ECO:0007669"/>
    <property type="project" value="UniProtKB-SubCell"/>
</dbReference>
<dbReference type="NCBIfam" id="NF001419">
    <property type="entry name" value="PRK00293.1"/>
    <property type="match status" value="1"/>
</dbReference>
<feature type="transmembrane region" description="Helical" evidence="7">
    <location>
        <begin position="89"/>
        <end position="112"/>
    </location>
</feature>
<protein>
    <submittedName>
        <fullName evidence="9">Thiol:disulfide interchange protein DsbD</fullName>
    </submittedName>
</protein>
<dbReference type="STRING" id="1212489.Ldro_0635"/>
<evidence type="ECO:0000313" key="10">
    <source>
        <dbReference type="Proteomes" id="UP000054736"/>
    </source>
</evidence>
<feature type="transmembrane region" description="Helical" evidence="7">
    <location>
        <begin position="244"/>
        <end position="262"/>
    </location>
</feature>
<dbReference type="PANTHER" id="PTHR32234:SF0">
    <property type="entry name" value="THIOL:DISULFIDE INTERCHANGE PROTEIN DSBD"/>
    <property type="match status" value="1"/>
</dbReference>
<evidence type="ECO:0000256" key="1">
    <source>
        <dbReference type="ARBA" id="ARBA00004651"/>
    </source>
</evidence>
<dbReference type="Proteomes" id="UP000054736">
    <property type="component" value="Unassembled WGS sequence"/>
</dbReference>
<dbReference type="InterPro" id="IPR036249">
    <property type="entry name" value="Thioredoxin-like_sf"/>
</dbReference>
<feature type="transmembrane region" description="Helical" evidence="7">
    <location>
        <begin position="166"/>
        <end position="196"/>
    </location>
</feature>
<keyword evidence="10" id="KW-1185">Reference proteome</keyword>
<dbReference type="Pfam" id="PF02683">
    <property type="entry name" value="DsbD_TM"/>
    <property type="match status" value="1"/>
</dbReference>
<dbReference type="EMBL" id="LNXY01000006">
    <property type="protein sequence ID" value="KTC91801.1"/>
    <property type="molecule type" value="Genomic_DNA"/>
</dbReference>
<dbReference type="InterPro" id="IPR013766">
    <property type="entry name" value="Thioredoxin_domain"/>
</dbReference>
<dbReference type="PROSITE" id="PS51352">
    <property type="entry name" value="THIOREDOXIN_2"/>
    <property type="match status" value="1"/>
</dbReference>
<evidence type="ECO:0000256" key="2">
    <source>
        <dbReference type="ARBA" id="ARBA00022475"/>
    </source>
</evidence>
<dbReference type="InterPro" id="IPR003834">
    <property type="entry name" value="Cyt_c_assmbl_TM_dom"/>
</dbReference>
<dbReference type="Pfam" id="PF13899">
    <property type="entry name" value="Thioredoxin_7"/>
    <property type="match status" value="1"/>
</dbReference>
<evidence type="ECO:0000313" key="9">
    <source>
        <dbReference type="EMBL" id="KTC91801.1"/>
    </source>
</evidence>
<evidence type="ECO:0000256" key="3">
    <source>
        <dbReference type="ARBA" id="ARBA00022692"/>
    </source>
</evidence>
<comment type="caution">
    <text evidence="9">The sequence shown here is derived from an EMBL/GenBank/DDBJ whole genome shotgun (WGS) entry which is preliminary data.</text>
</comment>
<sequence length="449" mass="48615">MKNLTRLLGLMALMLISHASWSFSWEFESSNPEMIMSFIQGNSALVYLGTFFVLGLLLAFTPCVLPMIPILSGIIVGQDSLSTPKAVKLSLSYVFGMAITYAAAGVLAGFMGSTVQTLMQRPTVIVGFSLIFVLMALAMFGLFELRLPSKMNTRLNTFSQKSNKHNFLSAMLIGIISTLIVSPCVTAPLIGVLTYIGQSGQAFNGGLILFVMALGMGVPLILVGAGYGSMLPKTGSWMIRIKQFFGIVMLGIAIWMLGRVLPIMITKLLWSALLIISGICFGLLKPEGTSARFLQIMGLIALVFGGIVSYTTLAPIVEAKTVKLNKPHAPFIEVSNLQAIEQELARAKKENKPIFLEFSASWCSDCQDMDTKVFNQSEVVKAMTGLVSVKVNVSDNNEEVANIKKAFAIYGTPTMLFFDAKGQALNHLTSVGYINKASMLGLLNQVQLG</sequence>
<keyword evidence="3 7" id="KW-0812">Transmembrane</keyword>
<dbReference type="GO" id="GO:0045454">
    <property type="term" value="P:cell redox homeostasis"/>
    <property type="evidence" value="ECO:0007669"/>
    <property type="project" value="TreeGrafter"/>
</dbReference>
<organism evidence="9 10">
    <name type="scientific">Legionella drozanskii LLAP-1</name>
    <dbReference type="NCBI Taxonomy" id="1212489"/>
    <lineage>
        <taxon>Bacteria</taxon>
        <taxon>Pseudomonadati</taxon>
        <taxon>Pseudomonadota</taxon>
        <taxon>Gammaproteobacteria</taxon>
        <taxon>Legionellales</taxon>
        <taxon>Legionellaceae</taxon>
        <taxon>Legionella</taxon>
    </lineage>
</organism>
<dbReference type="GO" id="GO:0017004">
    <property type="term" value="P:cytochrome complex assembly"/>
    <property type="evidence" value="ECO:0007669"/>
    <property type="project" value="UniProtKB-KW"/>
</dbReference>
<evidence type="ECO:0000256" key="6">
    <source>
        <dbReference type="ARBA" id="ARBA00023136"/>
    </source>
</evidence>
<dbReference type="SUPFAM" id="SSF52833">
    <property type="entry name" value="Thioredoxin-like"/>
    <property type="match status" value="1"/>
</dbReference>
<evidence type="ECO:0000256" key="4">
    <source>
        <dbReference type="ARBA" id="ARBA00022748"/>
    </source>
</evidence>
<feature type="transmembrane region" description="Helical" evidence="7">
    <location>
        <begin position="124"/>
        <end position="145"/>
    </location>
</feature>
<dbReference type="GO" id="GO:0015035">
    <property type="term" value="F:protein-disulfide reductase activity"/>
    <property type="evidence" value="ECO:0007669"/>
    <property type="project" value="TreeGrafter"/>
</dbReference>
<name>A0A0W0T8D4_9GAMM</name>
<keyword evidence="4" id="KW-0201">Cytochrome c-type biogenesis</keyword>
<feature type="transmembrane region" description="Helical" evidence="7">
    <location>
        <begin position="202"/>
        <end position="223"/>
    </location>
</feature>
<keyword evidence="6 7" id="KW-0472">Membrane</keyword>
<dbReference type="AlphaFoldDB" id="A0A0W0T8D4"/>